<evidence type="ECO:0008006" key="3">
    <source>
        <dbReference type="Google" id="ProtNLM"/>
    </source>
</evidence>
<name>H8GGP5_METAL</name>
<dbReference type="HOGENOM" id="CLU_2331298_0_0_6"/>
<keyword evidence="2" id="KW-1185">Reference proteome</keyword>
<dbReference type="Proteomes" id="UP000005090">
    <property type="component" value="Chromosome"/>
</dbReference>
<organism evidence="1 2">
    <name type="scientific">Methylomicrobium album BG8</name>
    <dbReference type="NCBI Taxonomy" id="686340"/>
    <lineage>
        <taxon>Bacteria</taxon>
        <taxon>Pseudomonadati</taxon>
        <taxon>Pseudomonadota</taxon>
        <taxon>Gammaproteobacteria</taxon>
        <taxon>Methylococcales</taxon>
        <taxon>Methylococcaceae</taxon>
        <taxon>Methylomicrobium</taxon>
    </lineage>
</organism>
<dbReference type="EMBL" id="CM001475">
    <property type="protein sequence ID" value="EIC28841.1"/>
    <property type="molecule type" value="Genomic_DNA"/>
</dbReference>
<dbReference type="eggNOG" id="ENOG50333EM">
    <property type="taxonomic scope" value="Bacteria"/>
</dbReference>
<evidence type="ECO:0000313" key="2">
    <source>
        <dbReference type="Proteomes" id="UP000005090"/>
    </source>
</evidence>
<dbReference type="AlphaFoldDB" id="H8GGP5"/>
<gene>
    <name evidence="1" type="ORF">Metal_1022</name>
</gene>
<sequence length="90" mass="10748">MKTCVFTDYLQYRAELRGFDLTRIEHILRYSSERYFDTETQRPIVVGEQGDKLVMIPYEENEAEIIPITIHATTRQQIKFRLTTGRLTYE</sequence>
<dbReference type="STRING" id="686340.Metal_1022"/>
<evidence type="ECO:0000313" key="1">
    <source>
        <dbReference type="EMBL" id="EIC28841.1"/>
    </source>
</evidence>
<protein>
    <recommendedName>
        <fullName evidence="3">DUF4258 domain-containing protein</fullName>
    </recommendedName>
</protein>
<proteinExistence type="predicted"/>
<dbReference type="RefSeq" id="WP_005370225.1">
    <property type="nucleotide sequence ID" value="NZ_CM001475.1"/>
</dbReference>
<reference evidence="1 2" key="1">
    <citation type="journal article" date="2013" name="Genome Announc.">
        <title>Genome Sequence of the Obligate Gammaproteobacterial Methanotroph Methylomicrobium album Strain BG8.</title>
        <authorList>
            <person name="Kits K.D."/>
            <person name="Kalyuzhnaya M.G."/>
            <person name="Klotz M.G."/>
            <person name="Jetten M.S."/>
            <person name="Op den Camp H.J."/>
            <person name="Vuilleumier S."/>
            <person name="Bringel F."/>
            <person name="Dispirito A.A."/>
            <person name="Murrell J.C."/>
            <person name="Bruce D."/>
            <person name="Cheng J.F."/>
            <person name="Copeland A."/>
            <person name="Goodwin L."/>
            <person name="Hauser L."/>
            <person name="Lajus A."/>
            <person name="Land M.L."/>
            <person name="Lapidus A."/>
            <person name="Lucas S."/>
            <person name="Medigue C."/>
            <person name="Pitluck S."/>
            <person name="Woyke T."/>
            <person name="Zeytun A."/>
            <person name="Stein L.Y."/>
        </authorList>
    </citation>
    <scope>NUCLEOTIDE SEQUENCE [LARGE SCALE GENOMIC DNA]</scope>
    <source>
        <strain evidence="1 2">BG8</strain>
    </source>
</reference>
<accession>H8GGP5</accession>